<dbReference type="Proteomes" id="UP000325302">
    <property type="component" value="Unassembled WGS sequence"/>
</dbReference>
<comment type="function">
    <text evidence="6">Catalyzes the reduction of dTDP-6-deoxy-L-lyxo-4-hexulose to yield dTDP-L-rhamnose.</text>
</comment>
<dbReference type="Pfam" id="PF04321">
    <property type="entry name" value="RmlD_sub_bind"/>
    <property type="match status" value="1"/>
</dbReference>
<evidence type="ECO:0000256" key="2">
    <source>
        <dbReference type="ARBA" id="ARBA00010944"/>
    </source>
</evidence>
<dbReference type="Gene3D" id="3.40.50.720">
    <property type="entry name" value="NAD(P)-binding Rossmann-like Domain"/>
    <property type="match status" value="1"/>
</dbReference>
<dbReference type="UniPathway" id="UPA00124"/>
<protein>
    <recommendedName>
        <fullName evidence="4 6">dTDP-4-dehydrorhamnose reductase</fullName>
        <ecNumber evidence="3 6">1.1.1.133</ecNumber>
    </recommendedName>
</protein>
<comment type="similarity">
    <text evidence="2 6">Belongs to the dTDP-4-dehydrorhamnose reductase family.</text>
</comment>
<dbReference type="GO" id="GO:0008831">
    <property type="term" value="F:dTDP-4-dehydrorhamnose reductase activity"/>
    <property type="evidence" value="ECO:0007669"/>
    <property type="project" value="UniProtKB-EC"/>
</dbReference>
<sequence>MQPNLKVMLIGSNGQLGLSLRKVVNEHPELGIELLCYTKEELSITDISALENAFGKNQPDAVINAAAYTAVDKAEVEKEQAFEVNALGAGILAGLCTRHSVTLVHVSTDYVFDGLTGEPYKIDAPVAPLGVYGLSKYHGELVVVEKCPSALIVRTSWVFSEFGNNFLKTMLKLASERDTLSIVKDQLGGPTYAPHLAFFILQLLLLKGRRSGIYHFSGQPYCSWYDFAAVIFKSAFDKKMIGVIPQVIAIPTTSYPTPATRPLFTCLDLSDSKIPGIIFYNNWQEGVMCALDGLKQRHD</sequence>
<dbReference type="EMBL" id="SMRS01000006">
    <property type="protein sequence ID" value="KAA0874377.1"/>
    <property type="molecule type" value="Genomic_DNA"/>
</dbReference>
<evidence type="ECO:0000259" key="7">
    <source>
        <dbReference type="Pfam" id="PF04321"/>
    </source>
</evidence>
<dbReference type="InterPro" id="IPR036291">
    <property type="entry name" value="NAD(P)-bd_dom_sf"/>
</dbReference>
<dbReference type="GO" id="GO:0019305">
    <property type="term" value="P:dTDP-rhamnose biosynthetic process"/>
    <property type="evidence" value="ECO:0007669"/>
    <property type="project" value="UniProtKB-UniPathway"/>
</dbReference>
<dbReference type="AlphaFoldDB" id="A0A5A9W0Y1"/>
<keyword evidence="6 8" id="KW-0560">Oxidoreductase</keyword>
<dbReference type="UniPathway" id="UPA00281"/>
<dbReference type="InterPro" id="IPR029903">
    <property type="entry name" value="RmlD-like-bd"/>
</dbReference>
<dbReference type="NCBIfam" id="TIGR01214">
    <property type="entry name" value="rmlD"/>
    <property type="match status" value="1"/>
</dbReference>
<dbReference type="GO" id="GO:0009243">
    <property type="term" value="P:O antigen biosynthetic process"/>
    <property type="evidence" value="ECO:0007669"/>
    <property type="project" value="UniProtKB-UniPathway"/>
</dbReference>
<keyword evidence="6" id="KW-0521">NADP</keyword>
<dbReference type="PANTHER" id="PTHR10491:SF4">
    <property type="entry name" value="METHIONINE ADENOSYLTRANSFERASE 2 SUBUNIT BETA"/>
    <property type="match status" value="1"/>
</dbReference>
<evidence type="ECO:0000256" key="3">
    <source>
        <dbReference type="ARBA" id="ARBA00012929"/>
    </source>
</evidence>
<dbReference type="SUPFAM" id="SSF51735">
    <property type="entry name" value="NAD(P)-binding Rossmann-fold domains"/>
    <property type="match status" value="1"/>
</dbReference>
<comment type="catalytic activity">
    <reaction evidence="5 6">
        <text>dTDP-beta-L-rhamnose + NADP(+) = dTDP-4-dehydro-beta-L-rhamnose + NADPH + H(+)</text>
        <dbReference type="Rhea" id="RHEA:21796"/>
        <dbReference type="ChEBI" id="CHEBI:15378"/>
        <dbReference type="ChEBI" id="CHEBI:57510"/>
        <dbReference type="ChEBI" id="CHEBI:57783"/>
        <dbReference type="ChEBI" id="CHEBI:58349"/>
        <dbReference type="ChEBI" id="CHEBI:62830"/>
        <dbReference type="EC" id="1.1.1.133"/>
    </reaction>
</comment>
<comment type="caution">
    <text evidence="8">The sequence shown here is derived from an EMBL/GenBank/DDBJ whole genome shotgun (WGS) entry which is preliminary data.</text>
</comment>
<dbReference type="RefSeq" id="WP_149391110.1">
    <property type="nucleotide sequence ID" value="NZ_SMRS01000006.1"/>
</dbReference>
<proteinExistence type="inferred from homology"/>
<evidence type="ECO:0000256" key="4">
    <source>
        <dbReference type="ARBA" id="ARBA00017099"/>
    </source>
</evidence>
<feature type="domain" description="RmlD-like substrate binding" evidence="7">
    <location>
        <begin position="6"/>
        <end position="292"/>
    </location>
</feature>
<dbReference type="CDD" id="cd05254">
    <property type="entry name" value="dTDP_HR_like_SDR_e"/>
    <property type="match status" value="1"/>
</dbReference>
<organism evidence="8 9">
    <name type="scientific">Nitrincola tapanii</name>
    <dbReference type="NCBI Taxonomy" id="1708751"/>
    <lineage>
        <taxon>Bacteria</taxon>
        <taxon>Pseudomonadati</taxon>
        <taxon>Pseudomonadota</taxon>
        <taxon>Gammaproteobacteria</taxon>
        <taxon>Oceanospirillales</taxon>
        <taxon>Oceanospirillaceae</taxon>
        <taxon>Nitrincola</taxon>
    </lineage>
</organism>
<accession>A0A5A9W0Y1</accession>
<evidence type="ECO:0000256" key="6">
    <source>
        <dbReference type="RuleBase" id="RU364082"/>
    </source>
</evidence>
<dbReference type="Gene3D" id="3.90.25.10">
    <property type="entry name" value="UDP-galactose 4-epimerase, domain 1"/>
    <property type="match status" value="1"/>
</dbReference>
<comment type="pathway">
    <text evidence="1 6">Carbohydrate biosynthesis; dTDP-L-rhamnose biosynthesis.</text>
</comment>
<gene>
    <name evidence="8" type="primary">rfbD</name>
    <name evidence="8" type="ORF">E1H14_08890</name>
</gene>
<comment type="cofactor">
    <cofactor evidence="6">
        <name>Mg(2+)</name>
        <dbReference type="ChEBI" id="CHEBI:18420"/>
    </cofactor>
    <text evidence="6">Binds 1 Mg(2+) ion per monomer.</text>
</comment>
<dbReference type="GO" id="GO:0005829">
    <property type="term" value="C:cytosol"/>
    <property type="evidence" value="ECO:0007669"/>
    <property type="project" value="TreeGrafter"/>
</dbReference>
<reference evidence="8 9" key="1">
    <citation type="submission" date="2019-03" db="EMBL/GenBank/DDBJ databases">
        <title>Nitrincola sp. nov. isolated from an Indian soda lake.</title>
        <authorList>
            <person name="Joshi A."/>
            <person name="Thite S.V."/>
            <person name="Joseph N."/>
            <person name="Dhotre D."/>
            <person name="Moorthy M."/>
            <person name="Shouche Y.S."/>
        </authorList>
    </citation>
    <scope>NUCLEOTIDE SEQUENCE [LARGE SCALE GENOMIC DNA]</scope>
    <source>
        <strain evidence="8 9">MEB193</strain>
    </source>
</reference>
<dbReference type="EC" id="1.1.1.133" evidence="3 6"/>
<dbReference type="OrthoDB" id="9803892at2"/>
<dbReference type="InterPro" id="IPR005913">
    <property type="entry name" value="dTDP_dehydrorham_reduct"/>
</dbReference>
<dbReference type="PANTHER" id="PTHR10491">
    <property type="entry name" value="DTDP-4-DEHYDRORHAMNOSE REDUCTASE"/>
    <property type="match status" value="1"/>
</dbReference>
<evidence type="ECO:0000313" key="8">
    <source>
        <dbReference type="EMBL" id="KAA0874377.1"/>
    </source>
</evidence>
<evidence type="ECO:0000313" key="9">
    <source>
        <dbReference type="Proteomes" id="UP000325302"/>
    </source>
</evidence>
<evidence type="ECO:0000256" key="1">
    <source>
        <dbReference type="ARBA" id="ARBA00004781"/>
    </source>
</evidence>
<name>A0A5A9W0Y1_9GAMM</name>
<evidence type="ECO:0000256" key="5">
    <source>
        <dbReference type="ARBA" id="ARBA00048200"/>
    </source>
</evidence>
<keyword evidence="9" id="KW-1185">Reference proteome</keyword>